<accession>A0ABX0U8E1</accession>
<evidence type="ECO:0000256" key="1">
    <source>
        <dbReference type="SAM" id="MobiDB-lite"/>
    </source>
</evidence>
<sequence>MGVSSTKKRKYRRKKSKNKKQNRLNTFKLFLIFIGSIFILFGLLIGDLNIDIIKIPYYVSIAIGLVFQLITIYIFVKQKSIQT</sequence>
<gene>
    <name evidence="3" type="ORF">FHR24_001548</name>
</gene>
<feature type="transmembrane region" description="Helical" evidence="2">
    <location>
        <begin position="24"/>
        <end position="45"/>
    </location>
</feature>
<keyword evidence="2" id="KW-0812">Transmembrane</keyword>
<reference evidence="3 4" key="1">
    <citation type="submission" date="2020-03" db="EMBL/GenBank/DDBJ databases">
        <title>Genomic Encyclopedia of Type Strains, Phase IV (KMG-IV): sequencing the most valuable type-strain genomes for metagenomic binning, comparative biology and taxonomic classification.</title>
        <authorList>
            <person name="Goeker M."/>
        </authorList>
    </citation>
    <scope>NUCLEOTIDE SEQUENCE [LARGE SCALE GENOMIC DNA]</scope>
    <source>
        <strain evidence="3 4">DSM 101599</strain>
    </source>
</reference>
<comment type="caution">
    <text evidence="3">The sequence shown here is derived from an EMBL/GenBank/DDBJ whole genome shotgun (WGS) entry which is preliminary data.</text>
</comment>
<proteinExistence type="predicted"/>
<evidence type="ECO:0000313" key="4">
    <source>
        <dbReference type="Proteomes" id="UP000745859"/>
    </source>
</evidence>
<protein>
    <submittedName>
        <fullName evidence="3">Uncharacterized protein</fullName>
    </submittedName>
</protein>
<feature type="transmembrane region" description="Helical" evidence="2">
    <location>
        <begin position="57"/>
        <end position="76"/>
    </location>
</feature>
<dbReference type="Proteomes" id="UP000745859">
    <property type="component" value="Unassembled WGS sequence"/>
</dbReference>
<organism evidence="3 4">
    <name type="scientific">Wenyingzhuangia heitensis</name>
    <dbReference type="NCBI Taxonomy" id="1487859"/>
    <lineage>
        <taxon>Bacteria</taxon>
        <taxon>Pseudomonadati</taxon>
        <taxon>Bacteroidota</taxon>
        <taxon>Flavobacteriia</taxon>
        <taxon>Flavobacteriales</taxon>
        <taxon>Flavobacteriaceae</taxon>
        <taxon>Wenyingzhuangia</taxon>
    </lineage>
</organism>
<dbReference type="EMBL" id="JAASQL010000001">
    <property type="protein sequence ID" value="NIJ45109.1"/>
    <property type="molecule type" value="Genomic_DNA"/>
</dbReference>
<name>A0ABX0U8E1_9FLAO</name>
<feature type="region of interest" description="Disordered" evidence="1">
    <location>
        <begin position="1"/>
        <end position="20"/>
    </location>
</feature>
<keyword evidence="2" id="KW-0472">Membrane</keyword>
<evidence type="ECO:0000313" key="3">
    <source>
        <dbReference type="EMBL" id="NIJ45109.1"/>
    </source>
</evidence>
<evidence type="ECO:0000256" key="2">
    <source>
        <dbReference type="SAM" id="Phobius"/>
    </source>
</evidence>
<keyword evidence="4" id="KW-1185">Reference proteome</keyword>
<keyword evidence="2" id="KW-1133">Transmembrane helix</keyword>